<dbReference type="PATRIC" id="fig|1158610.3.peg.343"/>
<dbReference type="eggNOG" id="COG0508">
    <property type="taxonomic scope" value="Bacteria"/>
</dbReference>
<evidence type="ECO:0000313" key="9">
    <source>
        <dbReference type="EMBL" id="EOL48818.1"/>
    </source>
</evidence>
<evidence type="ECO:0000259" key="7">
    <source>
        <dbReference type="PROSITE" id="PS50968"/>
    </source>
</evidence>
<organism evidence="9 10">
    <name type="scientific">Enterococcus phoeniculicola ATCC BAA-412</name>
    <dbReference type="NCBI Taxonomy" id="1158610"/>
    <lineage>
        <taxon>Bacteria</taxon>
        <taxon>Bacillati</taxon>
        <taxon>Bacillota</taxon>
        <taxon>Bacilli</taxon>
        <taxon>Lactobacillales</taxon>
        <taxon>Enterococcaceae</taxon>
        <taxon>Enterococcus</taxon>
    </lineage>
</organism>
<dbReference type="PANTHER" id="PTHR43178:SF5">
    <property type="entry name" value="LIPOAMIDE ACYLTRANSFERASE COMPONENT OF BRANCHED-CHAIN ALPHA-KETO ACID DEHYDROGENASE COMPLEX, MITOCHONDRIAL"/>
    <property type="match status" value="1"/>
</dbReference>
<dbReference type="HOGENOM" id="CLU_016733_10_1_9"/>
<comment type="cofactor">
    <cofactor evidence="1 6">
        <name>(R)-lipoate</name>
        <dbReference type="ChEBI" id="CHEBI:83088"/>
    </cofactor>
</comment>
<evidence type="ECO:0000259" key="8">
    <source>
        <dbReference type="PROSITE" id="PS51826"/>
    </source>
</evidence>
<dbReference type="PROSITE" id="PS51826">
    <property type="entry name" value="PSBD"/>
    <property type="match status" value="1"/>
</dbReference>
<dbReference type="PANTHER" id="PTHR43178">
    <property type="entry name" value="DIHYDROLIPOAMIDE ACETYLTRANSFERASE COMPONENT OF PYRUVATE DEHYDROGENASE COMPLEX"/>
    <property type="match status" value="1"/>
</dbReference>
<sequence>MAETILMPKLGLTMTEGTVDIWYKKEGDPVKKGEALCEISSEKLSQDVEAETDGVLLKILVPVGKEVPCKDPIGFVGQPGEALPSSVAEPEKVEQKTEEVATASVSPTKVTEVTEKTGRVFISPLAKKIAEEKGIDYTEIVGTGGNGRITRKDVEAYKAPAKEIAMTQQVPTGEGLTGMRKAIAKNMMNSIHSSAQLSLHRKIDVTELIVFRKELKAKLGDSVSSSVFSLNIFLVKALAQALREVPLMNAHYDGQTYMKNEEINIGIAVALDEGLIVPVIKGAEKRSLSNLAKEFGRVTTAAKDGSLSGDDLSGGTFSMTNLGSEGIEYFTPILNAPEVGILGVGALSSRLVLGEDSELLEKKELPLSLTFDHQVVDGAPAAQFMKHLANYLEHPYLLMV</sequence>
<keyword evidence="10" id="KW-1185">Reference proteome</keyword>
<evidence type="ECO:0000256" key="4">
    <source>
        <dbReference type="ARBA" id="ARBA00022823"/>
    </source>
</evidence>
<dbReference type="Pfam" id="PF00364">
    <property type="entry name" value="Biotin_lipoyl"/>
    <property type="match status" value="1"/>
</dbReference>
<dbReference type="InterPro" id="IPR000089">
    <property type="entry name" value="Biotin_lipoyl"/>
</dbReference>
<dbReference type="InterPro" id="IPR050743">
    <property type="entry name" value="2-oxoacid_DH_E2_comp"/>
</dbReference>
<gene>
    <name evidence="9" type="ORF">UC3_00369</name>
</gene>
<comment type="caution">
    <text evidence="9">The sequence shown here is derived from an EMBL/GenBank/DDBJ whole genome shotgun (WGS) entry which is preliminary data.</text>
</comment>
<feature type="domain" description="Lipoyl-binding" evidence="7">
    <location>
        <begin position="2"/>
        <end position="77"/>
    </location>
</feature>
<evidence type="ECO:0000256" key="6">
    <source>
        <dbReference type="RuleBase" id="RU003423"/>
    </source>
</evidence>
<comment type="similarity">
    <text evidence="2 6">Belongs to the 2-oxoacid dehydrogenase family.</text>
</comment>
<keyword evidence="4 6" id="KW-0450">Lipoyl</keyword>
<feature type="domain" description="Peripheral subunit-binding (PSBD)" evidence="8">
    <location>
        <begin position="121"/>
        <end position="158"/>
    </location>
</feature>
<evidence type="ECO:0000256" key="5">
    <source>
        <dbReference type="ARBA" id="ARBA00023315"/>
    </source>
</evidence>
<dbReference type="SUPFAM" id="SSF51230">
    <property type="entry name" value="Single hybrid motif"/>
    <property type="match status" value="1"/>
</dbReference>
<keyword evidence="3 6" id="KW-0808">Transferase</keyword>
<dbReference type="Gene3D" id="2.40.50.100">
    <property type="match status" value="1"/>
</dbReference>
<dbReference type="InterPro" id="IPR004167">
    <property type="entry name" value="PSBD"/>
</dbReference>
<evidence type="ECO:0000256" key="1">
    <source>
        <dbReference type="ARBA" id="ARBA00001938"/>
    </source>
</evidence>
<dbReference type="STRING" id="154621.RV11_GL003313"/>
<dbReference type="GO" id="GO:0005737">
    <property type="term" value="C:cytoplasm"/>
    <property type="evidence" value="ECO:0007669"/>
    <property type="project" value="TreeGrafter"/>
</dbReference>
<dbReference type="AlphaFoldDB" id="R3U5W1"/>
<evidence type="ECO:0000313" key="10">
    <source>
        <dbReference type="Proteomes" id="UP000013785"/>
    </source>
</evidence>
<dbReference type="GO" id="GO:0031405">
    <property type="term" value="F:lipoic acid binding"/>
    <property type="evidence" value="ECO:0007669"/>
    <property type="project" value="TreeGrafter"/>
</dbReference>
<name>R3U5W1_9ENTE</name>
<dbReference type="OrthoDB" id="9805770at2"/>
<dbReference type="InterPro" id="IPR001078">
    <property type="entry name" value="2-oxoacid_DH_actylTfrase"/>
</dbReference>
<dbReference type="Gene3D" id="3.30.559.10">
    <property type="entry name" value="Chloramphenicol acetyltransferase-like domain"/>
    <property type="match status" value="1"/>
</dbReference>
<dbReference type="Proteomes" id="UP000013785">
    <property type="component" value="Unassembled WGS sequence"/>
</dbReference>
<protein>
    <recommendedName>
        <fullName evidence="6">Dihydrolipoamide acetyltransferase component of pyruvate dehydrogenase complex</fullName>
        <ecNumber evidence="6">2.3.1.-</ecNumber>
    </recommendedName>
</protein>
<dbReference type="Pfam" id="PF00198">
    <property type="entry name" value="2-oxoacid_dh"/>
    <property type="match status" value="1"/>
</dbReference>
<keyword evidence="5 6" id="KW-0012">Acyltransferase</keyword>
<evidence type="ECO:0000256" key="3">
    <source>
        <dbReference type="ARBA" id="ARBA00022679"/>
    </source>
</evidence>
<dbReference type="GO" id="GO:0016407">
    <property type="term" value="F:acetyltransferase activity"/>
    <property type="evidence" value="ECO:0007669"/>
    <property type="project" value="TreeGrafter"/>
</dbReference>
<dbReference type="EC" id="2.3.1.-" evidence="6"/>
<dbReference type="CDD" id="cd06849">
    <property type="entry name" value="lipoyl_domain"/>
    <property type="match status" value="1"/>
</dbReference>
<dbReference type="Pfam" id="PF02817">
    <property type="entry name" value="E3_binding"/>
    <property type="match status" value="1"/>
</dbReference>
<reference evidence="9 10" key="1">
    <citation type="submission" date="2013-02" db="EMBL/GenBank/DDBJ databases">
        <title>The Genome Sequence of Enterococcus phoeniculicola BAA-412.</title>
        <authorList>
            <consortium name="The Broad Institute Genome Sequencing Platform"/>
            <consortium name="The Broad Institute Genome Sequencing Center for Infectious Disease"/>
            <person name="Earl A.M."/>
            <person name="Gilmore M.S."/>
            <person name="Lebreton F."/>
            <person name="Walker B."/>
            <person name="Young S.K."/>
            <person name="Zeng Q."/>
            <person name="Gargeya S."/>
            <person name="Fitzgerald M."/>
            <person name="Haas B."/>
            <person name="Abouelleil A."/>
            <person name="Alvarado L."/>
            <person name="Arachchi H.M."/>
            <person name="Berlin A.M."/>
            <person name="Chapman S.B."/>
            <person name="Dewar J."/>
            <person name="Goldberg J."/>
            <person name="Griggs A."/>
            <person name="Gujja S."/>
            <person name="Hansen M."/>
            <person name="Howarth C."/>
            <person name="Imamovic A."/>
            <person name="Larimer J."/>
            <person name="McCowan C."/>
            <person name="Murphy C."/>
            <person name="Neiman D."/>
            <person name="Pearson M."/>
            <person name="Priest M."/>
            <person name="Roberts A."/>
            <person name="Saif S."/>
            <person name="Shea T."/>
            <person name="Sisk P."/>
            <person name="Sykes S."/>
            <person name="Wortman J."/>
            <person name="Nusbaum C."/>
            <person name="Birren B."/>
        </authorList>
    </citation>
    <scope>NUCLEOTIDE SEQUENCE [LARGE SCALE GENOMIC DNA]</scope>
    <source>
        <strain evidence="9 10">ATCC BAA-412</strain>
    </source>
</reference>
<dbReference type="SUPFAM" id="SSF47005">
    <property type="entry name" value="Peripheral subunit-binding domain of 2-oxo acid dehydrogenase complex"/>
    <property type="match status" value="1"/>
</dbReference>
<dbReference type="InterPro" id="IPR036625">
    <property type="entry name" value="E3-bd_dom_sf"/>
</dbReference>
<keyword evidence="9" id="KW-0670">Pyruvate</keyword>
<proteinExistence type="inferred from homology"/>
<dbReference type="Gene3D" id="4.10.320.10">
    <property type="entry name" value="E3-binding domain"/>
    <property type="match status" value="1"/>
</dbReference>
<dbReference type="InterPro" id="IPR011053">
    <property type="entry name" value="Single_hybrid_motif"/>
</dbReference>
<dbReference type="SUPFAM" id="SSF52777">
    <property type="entry name" value="CoA-dependent acyltransferases"/>
    <property type="match status" value="1"/>
</dbReference>
<accession>R3U5W1</accession>
<dbReference type="PROSITE" id="PS50968">
    <property type="entry name" value="BIOTINYL_LIPOYL"/>
    <property type="match status" value="1"/>
</dbReference>
<dbReference type="EMBL" id="AJAT01000007">
    <property type="protein sequence ID" value="EOL48818.1"/>
    <property type="molecule type" value="Genomic_DNA"/>
</dbReference>
<dbReference type="RefSeq" id="WP_010767044.1">
    <property type="nucleotide sequence ID" value="NZ_ASWE01000004.1"/>
</dbReference>
<evidence type="ECO:0000256" key="2">
    <source>
        <dbReference type="ARBA" id="ARBA00007317"/>
    </source>
</evidence>
<dbReference type="InterPro" id="IPR023213">
    <property type="entry name" value="CAT-like_dom_sf"/>
</dbReference>